<protein>
    <recommendedName>
        <fullName evidence="4">Lipoprotein</fullName>
    </recommendedName>
</protein>
<feature type="chain" id="PRO_5009942022" description="Lipoprotein" evidence="1">
    <location>
        <begin position="27"/>
        <end position="215"/>
    </location>
</feature>
<reference evidence="2 3" key="1">
    <citation type="submission" date="2017-01" db="EMBL/GenBank/DDBJ databases">
        <authorList>
            <person name="Mah S.A."/>
            <person name="Swanson W.J."/>
            <person name="Moy G.W."/>
            <person name="Vacquier V.D."/>
        </authorList>
    </citation>
    <scope>NUCLEOTIDE SEQUENCE [LARGE SCALE GENOMIC DNA]</scope>
    <source>
        <strain evidence="2 3">DSM 29590</strain>
    </source>
</reference>
<evidence type="ECO:0008006" key="4">
    <source>
        <dbReference type="Google" id="ProtNLM"/>
    </source>
</evidence>
<accession>A0A1N7GCT7</accession>
<organism evidence="2 3">
    <name type="scientific">Roseovarius nanhaiticus</name>
    <dbReference type="NCBI Taxonomy" id="573024"/>
    <lineage>
        <taxon>Bacteria</taxon>
        <taxon>Pseudomonadati</taxon>
        <taxon>Pseudomonadota</taxon>
        <taxon>Alphaproteobacteria</taxon>
        <taxon>Rhodobacterales</taxon>
        <taxon>Roseobacteraceae</taxon>
        <taxon>Roseovarius</taxon>
    </lineage>
</organism>
<dbReference type="RefSeq" id="WP_076532943.1">
    <property type="nucleotide sequence ID" value="NZ_CANNEL010000004.1"/>
</dbReference>
<dbReference type="PROSITE" id="PS51257">
    <property type="entry name" value="PROKAR_LIPOPROTEIN"/>
    <property type="match status" value="1"/>
</dbReference>
<name>A0A1N7GCT7_9RHOB</name>
<evidence type="ECO:0000256" key="1">
    <source>
        <dbReference type="SAM" id="SignalP"/>
    </source>
</evidence>
<evidence type="ECO:0000313" key="3">
    <source>
        <dbReference type="Proteomes" id="UP000186019"/>
    </source>
</evidence>
<dbReference type="Proteomes" id="UP000186019">
    <property type="component" value="Unassembled WGS sequence"/>
</dbReference>
<dbReference type="InterPro" id="IPR046705">
    <property type="entry name" value="DUF6778"/>
</dbReference>
<sequence>MSRFTTPIRIASALALAVGVSACASAPSQTVTRAAIVDTAQPAPTMALDIQSVRVSVPETLQVSEANSYYPGGDIVWRGEPMGDRHAQVKAIFDEAMARGTAEMSSGIPAVLDIQVTRFHALTQKARYSVGGVHDMTFIATLRDPATGAPLTPPRRIKADLKGYGGNAAIAAEQRGETQKVRITDHLAKVIRQELIQPGSYHAKDLGLMAMFTTK</sequence>
<feature type="signal peptide" evidence="1">
    <location>
        <begin position="1"/>
        <end position="26"/>
    </location>
</feature>
<keyword evidence="3" id="KW-1185">Reference proteome</keyword>
<dbReference type="STRING" id="573024.SAMN05216208_0229"/>
<gene>
    <name evidence="2" type="ORF">SAMN05421666_1907</name>
</gene>
<dbReference type="AlphaFoldDB" id="A0A1N7GCT7"/>
<dbReference type="Pfam" id="PF20569">
    <property type="entry name" value="DUF6778"/>
    <property type="match status" value="1"/>
</dbReference>
<dbReference type="EMBL" id="FTNV01000001">
    <property type="protein sequence ID" value="SIS10322.1"/>
    <property type="molecule type" value="Genomic_DNA"/>
</dbReference>
<evidence type="ECO:0000313" key="2">
    <source>
        <dbReference type="EMBL" id="SIS10322.1"/>
    </source>
</evidence>
<dbReference type="OrthoDB" id="7836640at2"/>
<keyword evidence="1" id="KW-0732">Signal</keyword>
<proteinExistence type="predicted"/>